<reference evidence="3 4" key="1">
    <citation type="journal article" date="2018" name="PLoS Pathog.">
        <title>Evolution of structural diversity of trichothecenes, a family of toxins produced by plant pathogenic and entomopathogenic fungi.</title>
        <authorList>
            <person name="Proctor R.H."/>
            <person name="McCormick S.P."/>
            <person name="Kim H.S."/>
            <person name="Cardoza R.E."/>
            <person name="Stanley A.M."/>
            <person name="Lindo L."/>
            <person name="Kelly A."/>
            <person name="Brown D.W."/>
            <person name="Lee T."/>
            <person name="Vaughan M.M."/>
            <person name="Alexander N.J."/>
            <person name="Busman M."/>
            <person name="Gutierrez S."/>
        </authorList>
    </citation>
    <scope>NUCLEOTIDE SEQUENCE [LARGE SCALE GENOMIC DNA]</scope>
    <source>
        <strain evidence="3 4">NRRL 3299</strain>
    </source>
</reference>
<keyword evidence="4" id="KW-1185">Reference proteome</keyword>
<proteinExistence type="predicted"/>
<feature type="coiled-coil region" evidence="1">
    <location>
        <begin position="102"/>
        <end position="129"/>
    </location>
</feature>
<evidence type="ECO:0000256" key="1">
    <source>
        <dbReference type="SAM" id="Coils"/>
    </source>
</evidence>
<feature type="compositionally biased region" description="Polar residues" evidence="2">
    <location>
        <begin position="62"/>
        <end position="78"/>
    </location>
</feature>
<dbReference type="EMBL" id="PXOF01000105">
    <property type="protein sequence ID" value="RGP65259.1"/>
    <property type="molecule type" value="Genomic_DNA"/>
</dbReference>
<evidence type="ECO:0000313" key="3">
    <source>
        <dbReference type="EMBL" id="RGP65259.1"/>
    </source>
</evidence>
<comment type="caution">
    <text evidence="3">The sequence shown here is derived from an EMBL/GenBank/DDBJ whole genome shotgun (WGS) entry which is preliminary data.</text>
</comment>
<dbReference type="Proteomes" id="UP000266152">
    <property type="component" value="Unassembled WGS sequence"/>
</dbReference>
<keyword evidence="1" id="KW-0175">Coiled coil</keyword>
<feature type="compositionally biased region" description="Polar residues" evidence="2">
    <location>
        <begin position="24"/>
        <end position="42"/>
    </location>
</feature>
<gene>
    <name evidence="3" type="ORF">FSPOR_7393</name>
</gene>
<evidence type="ECO:0000256" key="2">
    <source>
        <dbReference type="SAM" id="MobiDB-lite"/>
    </source>
</evidence>
<sequence>MRRRNPPRQAALRKIHHTYCIKSMFSSRSSPMDNERTNSPNTNRKRATDDSSTQPPARRQRNATTSIGSRTAPTVGSDVAQSVSGLEINQATVQPKGPHHSAEHITCRIARYKSALQALEADHKTLSQSRDPEAVSRVKRLLGAIAISRRQTATKLNKIKEAINQMTKTISDCRDVVPTQLHQALKAIKTDRKTSKSKLYKIKELEAKKKQQLKDAERNHREVGAKLGELRKQMNKCKLNLRSAEQDLNNVLLQQRLDSLSRFNVSTLPYDQRLCLSKLIGQATTILDGGSGTSVA</sequence>
<dbReference type="AlphaFoldDB" id="A0A395RZN0"/>
<name>A0A395RZN0_FUSSP</name>
<feature type="region of interest" description="Disordered" evidence="2">
    <location>
        <begin position="24"/>
        <end position="78"/>
    </location>
</feature>
<evidence type="ECO:0000313" key="4">
    <source>
        <dbReference type="Proteomes" id="UP000266152"/>
    </source>
</evidence>
<feature type="coiled-coil region" evidence="1">
    <location>
        <begin position="202"/>
        <end position="254"/>
    </location>
</feature>
<organism evidence="3 4">
    <name type="scientific">Fusarium sporotrichioides</name>
    <dbReference type="NCBI Taxonomy" id="5514"/>
    <lineage>
        <taxon>Eukaryota</taxon>
        <taxon>Fungi</taxon>
        <taxon>Dikarya</taxon>
        <taxon>Ascomycota</taxon>
        <taxon>Pezizomycotina</taxon>
        <taxon>Sordariomycetes</taxon>
        <taxon>Hypocreomycetidae</taxon>
        <taxon>Hypocreales</taxon>
        <taxon>Nectriaceae</taxon>
        <taxon>Fusarium</taxon>
    </lineage>
</organism>
<accession>A0A395RZN0</accession>
<protein>
    <submittedName>
        <fullName evidence="3">Uncharacterized protein</fullName>
    </submittedName>
</protein>